<name>A0ABU6K5Q5_9RHOO</name>
<dbReference type="Proteomes" id="UP001331561">
    <property type="component" value="Unassembled WGS sequence"/>
</dbReference>
<proteinExistence type="predicted"/>
<sequence length="194" mass="21579">MKPMLIDFTPRQQWFEAGTDRRRRPVWAVACVLALVLLVACMTVAWKLQRERAAVKTQVTALQAELDVGQENDALADSLKAESAQSIQQANQFLNYPWAKMLGTLERNARPEVTMISLEMGVQRQSSKFVVEAADVGAVLSYVETLREEPVYASLMLVRQERGSSNDPAAGMRFTLEAPVVQPESPAARKSGER</sequence>
<evidence type="ECO:0008006" key="4">
    <source>
        <dbReference type="Google" id="ProtNLM"/>
    </source>
</evidence>
<reference evidence="2 3" key="1">
    <citation type="submission" date="2024-01" db="EMBL/GenBank/DDBJ databases">
        <title>Uliginosibacterium soil sp. nov.</title>
        <authorList>
            <person name="Lv Y."/>
        </authorList>
    </citation>
    <scope>NUCLEOTIDE SEQUENCE [LARGE SCALE GENOMIC DNA]</scope>
    <source>
        <strain evidence="2 3">H3</strain>
    </source>
</reference>
<accession>A0ABU6K5Q5</accession>
<feature type="transmembrane region" description="Helical" evidence="1">
    <location>
        <begin position="26"/>
        <end position="46"/>
    </location>
</feature>
<organism evidence="2 3">
    <name type="scientific">Uliginosibacterium silvisoli</name>
    <dbReference type="NCBI Taxonomy" id="3114758"/>
    <lineage>
        <taxon>Bacteria</taxon>
        <taxon>Pseudomonadati</taxon>
        <taxon>Pseudomonadota</taxon>
        <taxon>Betaproteobacteria</taxon>
        <taxon>Rhodocyclales</taxon>
        <taxon>Zoogloeaceae</taxon>
        <taxon>Uliginosibacterium</taxon>
    </lineage>
</organism>
<dbReference type="RefSeq" id="WP_327599870.1">
    <property type="nucleotide sequence ID" value="NZ_JAYXHS010000002.1"/>
</dbReference>
<evidence type="ECO:0000256" key="1">
    <source>
        <dbReference type="SAM" id="Phobius"/>
    </source>
</evidence>
<keyword evidence="3" id="KW-1185">Reference proteome</keyword>
<keyword evidence="1" id="KW-1133">Transmembrane helix</keyword>
<keyword evidence="1" id="KW-0472">Membrane</keyword>
<evidence type="ECO:0000313" key="3">
    <source>
        <dbReference type="Proteomes" id="UP001331561"/>
    </source>
</evidence>
<keyword evidence="1" id="KW-0812">Transmembrane</keyword>
<comment type="caution">
    <text evidence="2">The sequence shown here is derived from an EMBL/GenBank/DDBJ whole genome shotgun (WGS) entry which is preliminary data.</text>
</comment>
<protein>
    <recommendedName>
        <fullName evidence="4">Type IV pilus assembly protein PilN</fullName>
    </recommendedName>
</protein>
<dbReference type="EMBL" id="JAYXHS010000002">
    <property type="protein sequence ID" value="MEC5386916.1"/>
    <property type="molecule type" value="Genomic_DNA"/>
</dbReference>
<evidence type="ECO:0000313" key="2">
    <source>
        <dbReference type="EMBL" id="MEC5386916.1"/>
    </source>
</evidence>
<gene>
    <name evidence="2" type="ORF">VVD49_14370</name>
</gene>